<keyword evidence="5 6" id="KW-0472">Membrane</keyword>
<feature type="signal peptide" evidence="7">
    <location>
        <begin position="1"/>
        <end position="23"/>
    </location>
</feature>
<keyword evidence="4 6" id="KW-1133">Transmembrane helix</keyword>
<evidence type="ECO:0000256" key="2">
    <source>
        <dbReference type="ARBA" id="ARBA00022475"/>
    </source>
</evidence>
<dbReference type="OrthoDB" id="7874789at2"/>
<keyword evidence="9" id="KW-1185">Reference proteome</keyword>
<name>A0A345PDL9_9BACI</name>
<gene>
    <name evidence="8" type="ORF">CUC15_03565</name>
</gene>
<evidence type="ECO:0000256" key="1">
    <source>
        <dbReference type="ARBA" id="ARBA00004651"/>
    </source>
</evidence>
<sequence length="209" mass="22648">MGIFFSYILLGLSLAAPIGPVNAAQLDRGIKGGFFPAWFVGLGAITADALYMLIVYMGVVHVLDTPFVKTFLWLFGGFVLIYTGIESIVSAKEIKASHERSAEPLYKSFFAGFIMSITNPLTILFWLGIYGSVLAKTASSYGAQTLILYSCAIFIGLLTWDIVMAAVSSGFRKLLNERILTGIAVISGLALIGFGLFFGWQGILLLIEH</sequence>
<feature type="transmembrane region" description="Helical" evidence="6">
    <location>
        <begin position="71"/>
        <end position="89"/>
    </location>
</feature>
<evidence type="ECO:0000256" key="7">
    <source>
        <dbReference type="SAM" id="SignalP"/>
    </source>
</evidence>
<dbReference type="EMBL" id="CP024848">
    <property type="protein sequence ID" value="AXI08099.1"/>
    <property type="molecule type" value="Genomic_DNA"/>
</dbReference>
<proteinExistence type="predicted"/>
<feature type="transmembrane region" description="Helical" evidence="6">
    <location>
        <begin position="109"/>
        <end position="134"/>
    </location>
</feature>
<dbReference type="InterPro" id="IPR001123">
    <property type="entry name" value="LeuE-type"/>
</dbReference>
<keyword evidence="2" id="KW-1003">Cell membrane</keyword>
<comment type="subcellular location">
    <subcellularLocation>
        <location evidence="1">Cell membrane</location>
        <topology evidence="1">Multi-pass membrane protein</topology>
    </subcellularLocation>
</comment>
<dbReference type="AlphaFoldDB" id="A0A345PDL9"/>
<evidence type="ECO:0000313" key="8">
    <source>
        <dbReference type="EMBL" id="AXI08099.1"/>
    </source>
</evidence>
<feature type="transmembrane region" description="Helical" evidence="6">
    <location>
        <begin position="146"/>
        <end position="167"/>
    </location>
</feature>
<evidence type="ECO:0000256" key="5">
    <source>
        <dbReference type="ARBA" id="ARBA00023136"/>
    </source>
</evidence>
<reference evidence="9" key="1">
    <citation type="submission" date="2017-11" db="EMBL/GenBank/DDBJ databases">
        <authorList>
            <person name="Zhu W."/>
        </authorList>
    </citation>
    <scope>NUCLEOTIDE SEQUENCE [LARGE SCALE GENOMIC DNA]</scope>
    <source>
        <strain evidence="9">160</strain>
    </source>
</reference>
<dbReference type="GO" id="GO:0005886">
    <property type="term" value="C:plasma membrane"/>
    <property type="evidence" value="ECO:0007669"/>
    <property type="project" value="UniProtKB-SubCell"/>
</dbReference>
<dbReference type="Pfam" id="PF01810">
    <property type="entry name" value="LysE"/>
    <property type="match status" value="1"/>
</dbReference>
<dbReference type="KEGG" id="ocn:CUC15_03565"/>
<protein>
    <submittedName>
        <fullName evidence="8">Amino acid transporter</fullName>
    </submittedName>
</protein>
<feature type="transmembrane region" description="Helical" evidence="6">
    <location>
        <begin position="33"/>
        <end position="59"/>
    </location>
</feature>
<dbReference type="PANTHER" id="PTHR30086">
    <property type="entry name" value="ARGININE EXPORTER PROTEIN ARGO"/>
    <property type="match status" value="1"/>
</dbReference>
<dbReference type="RefSeq" id="WP_114915392.1">
    <property type="nucleotide sequence ID" value="NZ_CP024848.1"/>
</dbReference>
<evidence type="ECO:0000313" key="9">
    <source>
        <dbReference type="Proteomes" id="UP000253908"/>
    </source>
</evidence>
<organism evidence="8 9">
    <name type="scientific">Oceanobacillus zhaokaii</name>
    <dbReference type="NCBI Taxonomy" id="2052660"/>
    <lineage>
        <taxon>Bacteria</taxon>
        <taxon>Bacillati</taxon>
        <taxon>Bacillota</taxon>
        <taxon>Bacilli</taxon>
        <taxon>Bacillales</taxon>
        <taxon>Bacillaceae</taxon>
        <taxon>Oceanobacillus</taxon>
    </lineage>
</organism>
<accession>A0A345PDL9</accession>
<dbReference type="Proteomes" id="UP000253908">
    <property type="component" value="Chromosome"/>
</dbReference>
<feature type="transmembrane region" description="Helical" evidence="6">
    <location>
        <begin position="179"/>
        <end position="207"/>
    </location>
</feature>
<dbReference type="GO" id="GO:0015171">
    <property type="term" value="F:amino acid transmembrane transporter activity"/>
    <property type="evidence" value="ECO:0007669"/>
    <property type="project" value="TreeGrafter"/>
</dbReference>
<keyword evidence="3 6" id="KW-0812">Transmembrane</keyword>
<evidence type="ECO:0000256" key="6">
    <source>
        <dbReference type="SAM" id="Phobius"/>
    </source>
</evidence>
<evidence type="ECO:0000256" key="4">
    <source>
        <dbReference type="ARBA" id="ARBA00022989"/>
    </source>
</evidence>
<evidence type="ECO:0000256" key="3">
    <source>
        <dbReference type="ARBA" id="ARBA00022692"/>
    </source>
</evidence>
<keyword evidence="7" id="KW-0732">Signal</keyword>
<feature type="chain" id="PRO_5038945877" evidence="7">
    <location>
        <begin position="24"/>
        <end position="209"/>
    </location>
</feature>
<dbReference type="PANTHER" id="PTHR30086:SF6">
    <property type="entry name" value="AMINO ACID EFFLUX PROTEIN YCGF-RELATED"/>
    <property type="match status" value="1"/>
</dbReference>